<dbReference type="PANTHER" id="PTHR46579:SF1">
    <property type="entry name" value="F5_8 TYPE C DOMAIN-CONTAINING PROTEIN"/>
    <property type="match status" value="1"/>
</dbReference>
<dbReference type="EMBL" id="JAHWGI010001327">
    <property type="protein sequence ID" value="KAK3928337.1"/>
    <property type="molecule type" value="Genomic_DNA"/>
</dbReference>
<dbReference type="Proteomes" id="UP001219518">
    <property type="component" value="Unassembled WGS sequence"/>
</dbReference>
<comment type="caution">
    <text evidence="2">The sequence shown here is derived from an EMBL/GenBank/DDBJ whole genome shotgun (WGS) entry which is preliminary data.</text>
</comment>
<reference evidence="2" key="2">
    <citation type="journal article" date="2023" name="BMC Genomics">
        <title>Pest status, molecular evolution, and epigenetic factors derived from the genome assembly of Frankliniella fusca, a thysanopteran phytovirus vector.</title>
        <authorList>
            <person name="Catto M.A."/>
            <person name="Labadie P.E."/>
            <person name="Jacobson A.L."/>
            <person name="Kennedy G.G."/>
            <person name="Srinivasan R."/>
            <person name="Hunt B.G."/>
        </authorList>
    </citation>
    <scope>NUCLEOTIDE SEQUENCE</scope>
    <source>
        <strain evidence="2">PL_HMW_Pooled</strain>
    </source>
</reference>
<evidence type="ECO:0000256" key="1">
    <source>
        <dbReference type="SAM" id="MobiDB-lite"/>
    </source>
</evidence>
<name>A0AAE1HVR4_9NEOP</name>
<reference evidence="2" key="1">
    <citation type="submission" date="2021-07" db="EMBL/GenBank/DDBJ databases">
        <authorList>
            <person name="Catto M.A."/>
            <person name="Jacobson A."/>
            <person name="Kennedy G."/>
            <person name="Labadie P."/>
            <person name="Hunt B.G."/>
            <person name="Srinivasan R."/>
        </authorList>
    </citation>
    <scope>NUCLEOTIDE SEQUENCE</scope>
    <source>
        <strain evidence="2">PL_HMW_Pooled</strain>
        <tissue evidence="2">Head</tissue>
    </source>
</reference>
<feature type="compositionally biased region" description="Basic and acidic residues" evidence="1">
    <location>
        <begin position="1"/>
        <end position="10"/>
    </location>
</feature>
<evidence type="ECO:0000313" key="2">
    <source>
        <dbReference type="EMBL" id="KAK3928337.1"/>
    </source>
</evidence>
<feature type="region of interest" description="Disordered" evidence="1">
    <location>
        <begin position="1"/>
        <end position="34"/>
    </location>
</feature>
<sequence length="521" mass="58488">MKDSSDHNPEPELEDYVASKTETEPASGRNYMDSNIQENCEINLEDSNSEKAEQELLDCILLLTSEGDSNILNLESPSKEEEESENETNAAEPLYEGAQISLHDSYVAILTFYLSFKLTGVSLQALLHLISLHLPKVTIFKKSIEFFKNYFSYMQGEKEFEYYCSVCFKKLLNSTKCKDCKNGKVCCLVKLSLIQQLCTLLKRKGFWRLLQFPKYCGLVSAFSDVTDGQLYQDLLKIGLLGNGDTITFQWYTDGAALYSSSSTSVWPLYLNINELPYVERYKKDNLLVPAIWVGPVKPPGSLLVSAVYPDLNLLQSGVNFEVDGKENINLKGIVICGTGDTPGRSIMLNIVQFNGASSCQVCEDEGEPRFMCPGVRLFPYQPTDTLIPRTLEKMEAYGKQGTEENPCVGVKGPCALSKVMPDFLTGTGIDSMHQLFGGVTKKITSKFLSTKGADKKFSVAEHYKLLDERLMSIKPPAHVPRAPRPLKEVMSWKMNELKAWLLDYSIPVLYNVLPNEYFLPH</sequence>
<accession>A0AAE1HVR4</accession>
<evidence type="ECO:0000313" key="3">
    <source>
        <dbReference type="Proteomes" id="UP001219518"/>
    </source>
</evidence>
<dbReference type="AlphaFoldDB" id="A0AAE1HVR4"/>
<gene>
    <name evidence="2" type="ORF">KUF71_016584</name>
</gene>
<protein>
    <submittedName>
        <fullName evidence="2">Cathepsin S</fullName>
    </submittedName>
</protein>
<proteinExistence type="predicted"/>
<dbReference type="PANTHER" id="PTHR46579">
    <property type="entry name" value="F5/8 TYPE C DOMAIN-CONTAINING PROTEIN-RELATED"/>
    <property type="match status" value="1"/>
</dbReference>
<keyword evidence="3" id="KW-1185">Reference proteome</keyword>
<organism evidence="2 3">
    <name type="scientific">Frankliniella fusca</name>
    <dbReference type="NCBI Taxonomy" id="407009"/>
    <lineage>
        <taxon>Eukaryota</taxon>
        <taxon>Metazoa</taxon>
        <taxon>Ecdysozoa</taxon>
        <taxon>Arthropoda</taxon>
        <taxon>Hexapoda</taxon>
        <taxon>Insecta</taxon>
        <taxon>Pterygota</taxon>
        <taxon>Neoptera</taxon>
        <taxon>Paraneoptera</taxon>
        <taxon>Thysanoptera</taxon>
        <taxon>Terebrantia</taxon>
        <taxon>Thripoidea</taxon>
        <taxon>Thripidae</taxon>
        <taxon>Frankliniella</taxon>
    </lineage>
</organism>